<keyword evidence="3" id="KW-0560">Oxidoreductase</keyword>
<reference evidence="6" key="2">
    <citation type="submission" date="2021-09" db="EMBL/GenBank/DDBJ databases">
        <authorList>
            <person name="Gilroy R."/>
        </authorList>
    </citation>
    <scope>NUCLEOTIDE SEQUENCE</scope>
    <source>
        <strain evidence="6">7318</strain>
    </source>
</reference>
<dbReference type="InterPro" id="IPR002328">
    <property type="entry name" value="ADH_Zn_CS"/>
</dbReference>
<gene>
    <name evidence="6" type="ORF">K8V65_02995</name>
</gene>
<dbReference type="SMART" id="SM00829">
    <property type="entry name" value="PKS_ER"/>
    <property type="match status" value="1"/>
</dbReference>
<evidence type="ECO:0000256" key="4">
    <source>
        <dbReference type="RuleBase" id="RU361277"/>
    </source>
</evidence>
<evidence type="ECO:0000256" key="3">
    <source>
        <dbReference type="ARBA" id="ARBA00023002"/>
    </source>
</evidence>
<evidence type="ECO:0000256" key="2">
    <source>
        <dbReference type="ARBA" id="ARBA00022833"/>
    </source>
</evidence>
<reference evidence="6" key="1">
    <citation type="journal article" date="2021" name="PeerJ">
        <title>Extensive microbial diversity within the chicken gut microbiome revealed by metagenomics and culture.</title>
        <authorList>
            <person name="Gilroy R."/>
            <person name="Ravi A."/>
            <person name="Getino M."/>
            <person name="Pursley I."/>
            <person name="Horton D.L."/>
            <person name="Alikhan N.F."/>
            <person name="Baker D."/>
            <person name="Gharbi K."/>
            <person name="Hall N."/>
            <person name="Watson M."/>
            <person name="Adriaenssens E.M."/>
            <person name="Foster-Nyarko E."/>
            <person name="Jarju S."/>
            <person name="Secka A."/>
            <person name="Antonio M."/>
            <person name="Oren A."/>
            <person name="Chaudhuri R.R."/>
            <person name="La Ragione R."/>
            <person name="Hildebrand F."/>
            <person name="Pallen M.J."/>
        </authorList>
    </citation>
    <scope>NUCLEOTIDE SEQUENCE</scope>
    <source>
        <strain evidence="6">7318</strain>
    </source>
</reference>
<comment type="similarity">
    <text evidence="4">Belongs to the zinc-containing alcohol dehydrogenase family.</text>
</comment>
<dbReference type="PANTHER" id="PTHR43401:SF2">
    <property type="entry name" value="L-THREONINE 3-DEHYDROGENASE"/>
    <property type="match status" value="1"/>
</dbReference>
<dbReference type="InterPro" id="IPR050129">
    <property type="entry name" value="Zn_alcohol_dh"/>
</dbReference>
<dbReference type="Pfam" id="PF08240">
    <property type="entry name" value="ADH_N"/>
    <property type="match status" value="1"/>
</dbReference>
<evidence type="ECO:0000313" key="6">
    <source>
        <dbReference type="EMBL" id="HJF84615.1"/>
    </source>
</evidence>
<dbReference type="Pfam" id="PF00107">
    <property type="entry name" value="ADH_zinc_N"/>
    <property type="match status" value="1"/>
</dbReference>
<dbReference type="Gene3D" id="3.40.50.720">
    <property type="entry name" value="NAD(P)-binding Rossmann-like Domain"/>
    <property type="match status" value="1"/>
</dbReference>
<dbReference type="InterPro" id="IPR036291">
    <property type="entry name" value="NAD(P)-bd_dom_sf"/>
</dbReference>
<dbReference type="InterPro" id="IPR020843">
    <property type="entry name" value="ER"/>
</dbReference>
<comment type="cofactor">
    <cofactor evidence="4">
        <name>Zn(2+)</name>
        <dbReference type="ChEBI" id="CHEBI:29105"/>
    </cofactor>
</comment>
<dbReference type="GO" id="GO:0008270">
    <property type="term" value="F:zinc ion binding"/>
    <property type="evidence" value="ECO:0007669"/>
    <property type="project" value="InterPro"/>
</dbReference>
<evidence type="ECO:0000259" key="5">
    <source>
        <dbReference type="SMART" id="SM00829"/>
    </source>
</evidence>
<dbReference type="InterPro" id="IPR013149">
    <property type="entry name" value="ADH-like_C"/>
</dbReference>
<proteinExistence type="inferred from homology"/>
<keyword evidence="1 4" id="KW-0479">Metal-binding</keyword>
<dbReference type="PROSITE" id="PS00059">
    <property type="entry name" value="ADH_ZINC"/>
    <property type="match status" value="1"/>
</dbReference>
<name>A0A921L776_9FIRM</name>
<sequence length="352" mass="37898">MNSLPDTMKALVVEGVNQLTYKDVPVPKIKADEVLVKVKACGICGSDIPRAKSGGVHFYPIIVGHECSGEIAAIGDEVKNAAVGQRVTVAPLVPCFDCENCYKGNPAMCQHYSFIGSRQDGAMAQYVAVPAKNIVPIADNVSFEHAACIEPITVAIHGVERAGAIDSGKSAIVYGCGTIGILTMQCLKAKGLERVYVIDIDDHKLALAKELGAYETLNSLKTDIPAYFAERGKVDYVYETAGVNMLQAQVISLAKKGGSVVYIGTAHRDVTIPAKTFEQILRGELHVTGSWQSFSAPFPGHEWIAAAEYLQSGKVKVDKIITHKFPLSAGMKAFDTLTDKESRALKVMYTMD</sequence>
<dbReference type="InterPro" id="IPR011032">
    <property type="entry name" value="GroES-like_sf"/>
</dbReference>
<protein>
    <submittedName>
        <fullName evidence="6">Galactitol-1-phosphate 5-dehydrogenase</fullName>
    </submittedName>
</protein>
<organism evidence="6 7">
    <name type="scientific">Megamonas hypermegale</name>
    <dbReference type="NCBI Taxonomy" id="158847"/>
    <lineage>
        <taxon>Bacteria</taxon>
        <taxon>Bacillati</taxon>
        <taxon>Bacillota</taxon>
        <taxon>Negativicutes</taxon>
        <taxon>Selenomonadales</taxon>
        <taxon>Selenomonadaceae</taxon>
        <taxon>Megamonas</taxon>
    </lineage>
</organism>
<dbReference type="AlphaFoldDB" id="A0A921L776"/>
<evidence type="ECO:0000256" key="1">
    <source>
        <dbReference type="ARBA" id="ARBA00022723"/>
    </source>
</evidence>
<dbReference type="EMBL" id="DYVR01000079">
    <property type="protein sequence ID" value="HJF84615.1"/>
    <property type="molecule type" value="Genomic_DNA"/>
</dbReference>
<comment type="caution">
    <text evidence="6">The sequence shown here is derived from an EMBL/GenBank/DDBJ whole genome shotgun (WGS) entry which is preliminary data.</text>
</comment>
<dbReference type="InterPro" id="IPR013154">
    <property type="entry name" value="ADH-like_N"/>
</dbReference>
<dbReference type="Proteomes" id="UP000780768">
    <property type="component" value="Unassembled WGS sequence"/>
</dbReference>
<accession>A0A921L776</accession>
<dbReference type="Gene3D" id="3.90.180.10">
    <property type="entry name" value="Medium-chain alcohol dehydrogenases, catalytic domain"/>
    <property type="match status" value="1"/>
</dbReference>
<dbReference type="CDD" id="cd08236">
    <property type="entry name" value="sugar_DH"/>
    <property type="match status" value="1"/>
</dbReference>
<feature type="domain" description="Enoyl reductase (ER)" evidence="5">
    <location>
        <begin position="15"/>
        <end position="317"/>
    </location>
</feature>
<dbReference type="SUPFAM" id="SSF51735">
    <property type="entry name" value="NAD(P)-binding Rossmann-fold domains"/>
    <property type="match status" value="1"/>
</dbReference>
<dbReference type="SUPFAM" id="SSF50129">
    <property type="entry name" value="GroES-like"/>
    <property type="match status" value="1"/>
</dbReference>
<dbReference type="GO" id="GO:0016491">
    <property type="term" value="F:oxidoreductase activity"/>
    <property type="evidence" value="ECO:0007669"/>
    <property type="project" value="UniProtKB-KW"/>
</dbReference>
<keyword evidence="2 4" id="KW-0862">Zinc</keyword>
<dbReference type="PANTHER" id="PTHR43401">
    <property type="entry name" value="L-THREONINE 3-DEHYDROGENASE"/>
    <property type="match status" value="1"/>
</dbReference>
<evidence type="ECO:0000313" key="7">
    <source>
        <dbReference type="Proteomes" id="UP000780768"/>
    </source>
</evidence>